<dbReference type="STRING" id="796925.A0A137P6K4"/>
<dbReference type="PANTHER" id="PTHR12821">
    <property type="entry name" value="BYSTIN"/>
    <property type="match status" value="1"/>
</dbReference>
<organism evidence="6 7">
    <name type="scientific">Conidiobolus coronatus (strain ATCC 28846 / CBS 209.66 / NRRL 28638)</name>
    <name type="common">Delacroixia coronata</name>
    <dbReference type="NCBI Taxonomy" id="796925"/>
    <lineage>
        <taxon>Eukaryota</taxon>
        <taxon>Fungi</taxon>
        <taxon>Fungi incertae sedis</taxon>
        <taxon>Zoopagomycota</taxon>
        <taxon>Entomophthoromycotina</taxon>
        <taxon>Entomophthoromycetes</taxon>
        <taxon>Entomophthorales</taxon>
        <taxon>Ancylistaceae</taxon>
        <taxon>Conidiobolus</taxon>
    </lineage>
</organism>
<reference evidence="6 7" key="1">
    <citation type="journal article" date="2015" name="Genome Biol. Evol.">
        <title>Phylogenomic analyses indicate that early fungi evolved digesting cell walls of algal ancestors of land plants.</title>
        <authorList>
            <person name="Chang Y."/>
            <person name="Wang S."/>
            <person name="Sekimoto S."/>
            <person name="Aerts A.L."/>
            <person name="Choi C."/>
            <person name="Clum A."/>
            <person name="LaButti K.M."/>
            <person name="Lindquist E.A."/>
            <person name="Yee Ngan C."/>
            <person name="Ohm R.A."/>
            <person name="Salamov A.A."/>
            <person name="Grigoriev I.V."/>
            <person name="Spatafora J.W."/>
            <person name="Berbee M.L."/>
        </authorList>
    </citation>
    <scope>NUCLEOTIDE SEQUENCE [LARGE SCALE GENOMIC DNA]</scope>
    <source>
        <strain evidence="6 7">NRRL 28638</strain>
    </source>
</reference>
<dbReference type="PANTHER" id="PTHR12821:SF0">
    <property type="entry name" value="BYSTIN"/>
    <property type="match status" value="1"/>
</dbReference>
<dbReference type="AlphaFoldDB" id="A0A137P6K4"/>
<evidence type="ECO:0000256" key="2">
    <source>
        <dbReference type="ARBA" id="ARBA00007114"/>
    </source>
</evidence>
<protein>
    <recommendedName>
        <fullName evidence="5">Bystin</fullName>
    </recommendedName>
</protein>
<evidence type="ECO:0000313" key="6">
    <source>
        <dbReference type="EMBL" id="KXN70564.1"/>
    </source>
</evidence>
<dbReference type="EMBL" id="KQ964499">
    <property type="protein sequence ID" value="KXN70564.1"/>
    <property type="molecule type" value="Genomic_DNA"/>
</dbReference>
<keyword evidence="4" id="KW-0539">Nucleus</keyword>
<dbReference type="OrthoDB" id="2192561at2759"/>
<evidence type="ECO:0000256" key="1">
    <source>
        <dbReference type="ARBA" id="ARBA00004604"/>
    </source>
</evidence>
<keyword evidence="3" id="KW-0690">Ribosome biogenesis</keyword>
<dbReference type="FunFam" id="1.25.40.480:FF:000001">
    <property type="entry name" value="Bystin (51.6 kD)-like"/>
    <property type="match status" value="1"/>
</dbReference>
<dbReference type="Pfam" id="PF05291">
    <property type="entry name" value="Bystin"/>
    <property type="match status" value="1"/>
</dbReference>
<evidence type="ECO:0000256" key="4">
    <source>
        <dbReference type="ARBA" id="ARBA00023242"/>
    </source>
</evidence>
<dbReference type="GO" id="GO:0030515">
    <property type="term" value="F:snoRNA binding"/>
    <property type="evidence" value="ECO:0007669"/>
    <property type="project" value="EnsemblFungi"/>
</dbReference>
<comment type="similarity">
    <text evidence="2">Belongs to the bystin family.</text>
</comment>
<sequence>MPEAPRQRFTLADMIMAKIQEKEQAAAMGGRKKEEGAVPGLNPKVIEVYSKVGTLLSRYKSGQVPKAFKIIPTLANWEEILYITQPENWTPNAVYEATRVFVSNLKAKQCQTFYSLVVLDRVRDDIQTSKKLNYHLYMTLKKCLFKPAAFFKGILFPLCESGTCTLREAVVIGSVLAKVSIPVLHSAAALLRLAEMEYTGANSLIIRILLDKKYALPYKVVDALIFHFIRFRNEKEQMPVLWFQSLVVFVQRYKQDLTPEQKESLMELSKHQVHHEITPEIRRELVNSTCRGEMLDENAMMID</sequence>
<evidence type="ECO:0000313" key="7">
    <source>
        <dbReference type="Proteomes" id="UP000070444"/>
    </source>
</evidence>
<proteinExistence type="inferred from homology"/>
<dbReference type="OMA" id="TKLPVIW"/>
<dbReference type="GO" id="GO:0016973">
    <property type="term" value="P:poly(A)+ mRNA export from nucleus"/>
    <property type="evidence" value="ECO:0007669"/>
    <property type="project" value="EnsemblFungi"/>
</dbReference>
<dbReference type="GO" id="GO:0030686">
    <property type="term" value="C:90S preribosome"/>
    <property type="evidence" value="ECO:0007669"/>
    <property type="project" value="EnsemblFungi"/>
</dbReference>
<accession>A0A137P6K4</accession>
<dbReference type="GO" id="GO:0030688">
    <property type="term" value="C:preribosome, small subunit precursor"/>
    <property type="evidence" value="ECO:0007669"/>
    <property type="project" value="EnsemblFungi"/>
</dbReference>
<dbReference type="GO" id="GO:0000447">
    <property type="term" value="P:endonucleolytic cleavage in ITS1 to separate SSU-rRNA from 5.8S rRNA and LSU-rRNA from tricistronic rRNA transcript (SSU-rRNA, 5.8S rRNA, LSU-rRNA)"/>
    <property type="evidence" value="ECO:0007669"/>
    <property type="project" value="EnsemblFungi"/>
</dbReference>
<comment type="subcellular location">
    <subcellularLocation>
        <location evidence="1">Nucleus</location>
        <location evidence="1">Nucleolus</location>
    </subcellularLocation>
</comment>
<evidence type="ECO:0000256" key="5">
    <source>
        <dbReference type="ARBA" id="ARBA00074032"/>
    </source>
</evidence>
<dbReference type="GO" id="GO:0032040">
    <property type="term" value="C:small-subunit processome"/>
    <property type="evidence" value="ECO:0007669"/>
    <property type="project" value="EnsemblFungi"/>
</dbReference>
<dbReference type="InterPro" id="IPR007955">
    <property type="entry name" value="Bystin"/>
</dbReference>
<evidence type="ECO:0000256" key="3">
    <source>
        <dbReference type="ARBA" id="ARBA00022517"/>
    </source>
</evidence>
<dbReference type="GO" id="GO:0005737">
    <property type="term" value="C:cytoplasm"/>
    <property type="evidence" value="ECO:0007669"/>
    <property type="project" value="EnsemblFungi"/>
</dbReference>
<keyword evidence="7" id="KW-1185">Reference proteome</keyword>
<dbReference type="Proteomes" id="UP000070444">
    <property type="component" value="Unassembled WGS sequence"/>
</dbReference>
<gene>
    <name evidence="6" type="ORF">CONCODRAFT_39334</name>
</gene>
<name>A0A137P6K4_CONC2</name>